<reference evidence="9" key="1">
    <citation type="submission" date="2019-07" db="EMBL/GenBank/DDBJ databases">
        <title>Bacillus alkalisoli sp. nov. isolated from saline soil.</title>
        <authorList>
            <person name="Sun J.-Q."/>
            <person name="Xu L."/>
        </authorList>
    </citation>
    <scope>NUCLEOTIDE SEQUENCE [LARGE SCALE GENOMIC DNA]</scope>
    <source>
        <strain evidence="9">M4U3P1</strain>
    </source>
</reference>
<dbReference type="InterPro" id="IPR028939">
    <property type="entry name" value="P5C_Rdtase_cat_N"/>
</dbReference>
<keyword evidence="2 5" id="KW-0028">Amino-acid biosynthesis</keyword>
<dbReference type="Pfam" id="PF14748">
    <property type="entry name" value="P5CR_dimer"/>
    <property type="match status" value="1"/>
</dbReference>
<comment type="function">
    <text evidence="2">Catalyzes the reduction of 1-pyrroline-5-carboxylate (PCA) to L-proline.</text>
</comment>
<dbReference type="HAMAP" id="MF_01925">
    <property type="entry name" value="P5C_reductase"/>
    <property type="match status" value="1"/>
</dbReference>
<sequence length="268" mass="29009">MVMKQKLLFIGAGRMAEAIIAGIVKTNPEAIGSITVANQTNQDTLHRLEETYGVATTTVWMSEVESHDAIILATPPHTHDAILRDLARVIDHKLVLTVAAGIDPAYMEERLPSGTPTAWIMPNTAAQVGESMSTYTCGEYVTAKHRELIQAILDAIGYSEEFPPQLVHDLTAITGSAPAFLYHIADALEKAAESYDISQEQARELVIKMMKGSIAMLEEGHEPKDLIAQVASPGGSTAQGLLVLKERQVQEAFKEAVIATNKHARGAE</sequence>
<comment type="similarity">
    <text evidence="1 2 5">Belongs to the pyrroline-5-carboxylate reductase family.</text>
</comment>
<dbReference type="Proteomes" id="UP000318138">
    <property type="component" value="Chromosome"/>
</dbReference>
<dbReference type="PANTHER" id="PTHR11645:SF49">
    <property type="entry name" value="PYRROLINE-5-CARBOXYLATE REDUCTASE 1"/>
    <property type="match status" value="1"/>
</dbReference>
<dbReference type="InterPro" id="IPR053790">
    <property type="entry name" value="P5CR-like_CS"/>
</dbReference>
<dbReference type="InterPro" id="IPR008927">
    <property type="entry name" value="6-PGluconate_DH-like_C_sf"/>
</dbReference>
<name>A0A859FH43_9BACI</name>
<dbReference type="Gene3D" id="1.10.3730.10">
    <property type="entry name" value="ProC C-terminal domain-like"/>
    <property type="match status" value="1"/>
</dbReference>
<dbReference type="PROSITE" id="PS00521">
    <property type="entry name" value="P5CR"/>
    <property type="match status" value="1"/>
</dbReference>
<evidence type="ECO:0000256" key="2">
    <source>
        <dbReference type="HAMAP-Rule" id="MF_01925"/>
    </source>
</evidence>
<dbReference type="RefSeq" id="WP_176010104.1">
    <property type="nucleotide sequence ID" value="NZ_CP041372.2"/>
</dbReference>
<dbReference type="Gene3D" id="3.40.50.720">
    <property type="entry name" value="NAD(P)-binding Rossmann-like Domain"/>
    <property type="match status" value="1"/>
</dbReference>
<evidence type="ECO:0000256" key="1">
    <source>
        <dbReference type="ARBA" id="ARBA00005525"/>
    </source>
</evidence>
<evidence type="ECO:0000256" key="4">
    <source>
        <dbReference type="PIRSR" id="PIRSR000193-1"/>
    </source>
</evidence>
<gene>
    <name evidence="2" type="primary">proC</name>
    <name evidence="8" type="ORF">FLK61_36275</name>
</gene>
<comment type="catalytic activity">
    <reaction evidence="2">
        <text>L-proline + NAD(+) = (S)-1-pyrroline-5-carboxylate + NADH + 2 H(+)</text>
        <dbReference type="Rhea" id="RHEA:14105"/>
        <dbReference type="ChEBI" id="CHEBI:15378"/>
        <dbReference type="ChEBI" id="CHEBI:17388"/>
        <dbReference type="ChEBI" id="CHEBI:57540"/>
        <dbReference type="ChEBI" id="CHEBI:57945"/>
        <dbReference type="ChEBI" id="CHEBI:60039"/>
        <dbReference type="EC" id="1.5.1.2"/>
    </reaction>
</comment>
<dbReference type="NCBIfam" id="TIGR00112">
    <property type="entry name" value="proC"/>
    <property type="match status" value="1"/>
</dbReference>
<comment type="catalytic activity">
    <reaction evidence="2 5">
        <text>L-proline + NADP(+) = (S)-1-pyrroline-5-carboxylate + NADPH + 2 H(+)</text>
        <dbReference type="Rhea" id="RHEA:14109"/>
        <dbReference type="ChEBI" id="CHEBI:15378"/>
        <dbReference type="ChEBI" id="CHEBI:17388"/>
        <dbReference type="ChEBI" id="CHEBI:57783"/>
        <dbReference type="ChEBI" id="CHEBI:58349"/>
        <dbReference type="ChEBI" id="CHEBI:60039"/>
        <dbReference type="EC" id="1.5.1.2"/>
    </reaction>
</comment>
<evidence type="ECO:0000256" key="5">
    <source>
        <dbReference type="RuleBase" id="RU003903"/>
    </source>
</evidence>
<dbReference type="InterPro" id="IPR036291">
    <property type="entry name" value="NAD(P)-bd_dom_sf"/>
</dbReference>
<evidence type="ECO:0000313" key="8">
    <source>
        <dbReference type="EMBL" id="QKS72120.1"/>
    </source>
</evidence>
<dbReference type="EMBL" id="CP041372">
    <property type="protein sequence ID" value="QKS72120.1"/>
    <property type="molecule type" value="Genomic_DNA"/>
</dbReference>
<evidence type="ECO:0000256" key="3">
    <source>
        <dbReference type="NCBIfam" id="TIGR00112"/>
    </source>
</evidence>
<evidence type="ECO:0000313" key="9">
    <source>
        <dbReference type="Proteomes" id="UP000318138"/>
    </source>
</evidence>
<dbReference type="InterPro" id="IPR029036">
    <property type="entry name" value="P5CR_dimer"/>
</dbReference>
<evidence type="ECO:0000259" key="7">
    <source>
        <dbReference type="Pfam" id="PF14748"/>
    </source>
</evidence>
<feature type="binding site" evidence="4">
    <location>
        <begin position="73"/>
        <end position="76"/>
    </location>
    <ligand>
        <name>NADP(+)</name>
        <dbReference type="ChEBI" id="CHEBI:58349"/>
    </ligand>
</feature>
<feature type="binding site" evidence="4">
    <location>
        <begin position="10"/>
        <end position="15"/>
    </location>
    <ligand>
        <name>NADP(+)</name>
        <dbReference type="ChEBI" id="CHEBI:58349"/>
    </ligand>
</feature>
<comment type="subcellular location">
    <subcellularLocation>
        <location evidence="2">Cytoplasm</location>
    </subcellularLocation>
</comment>
<keyword evidence="2 5" id="KW-0641">Proline biosynthesis</keyword>
<protein>
    <recommendedName>
        <fullName evidence="2 3">Pyrroline-5-carboxylate reductase</fullName>
        <shortName evidence="2">P5C reductase</shortName>
        <shortName evidence="2">P5CR</shortName>
        <ecNumber evidence="2 3">1.5.1.2</ecNumber>
    </recommendedName>
    <alternativeName>
        <fullName evidence="2">PCA reductase</fullName>
    </alternativeName>
</protein>
<dbReference type="PANTHER" id="PTHR11645">
    <property type="entry name" value="PYRROLINE-5-CARBOXYLATE REDUCTASE"/>
    <property type="match status" value="1"/>
</dbReference>
<keyword evidence="2" id="KW-0963">Cytoplasm</keyword>
<dbReference type="GO" id="GO:0004735">
    <property type="term" value="F:pyrroline-5-carboxylate reductase activity"/>
    <property type="evidence" value="ECO:0007669"/>
    <property type="project" value="UniProtKB-UniRule"/>
</dbReference>
<dbReference type="PIRSF" id="PIRSF000193">
    <property type="entry name" value="Pyrrol-5-carb_rd"/>
    <property type="match status" value="1"/>
</dbReference>
<dbReference type="SUPFAM" id="SSF51735">
    <property type="entry name" value="NAD(P)-binding Rossmann-fold domains"/>
    <property type="match status" value="1"/>
</dbReference>
<dbReference type="SUPFAM" id="SSF48179">
    <property type="entry name" value="6-phosphogluconate dehydrogenase C-terminal domain-like"/>
    <property type="match status" value="1"/>
</dbReference>
<comment type="pathway">
    <text evidence="2 5">Amino-acid biosynthesis; L-proline biosynthesis; L-proline from L-glutamate 5-semialdehyde: step 1/1.</text>
</comment>
<organism evidence="8 9">
    <name type="scientific">Paenalkalicoccus suaedae</name>
    <dbReference type="NCBI Taxonomy" id="2592382"/>
    <lineage>
        <taxon>Bacteria</taxon>
        <taxon>Bacillati</taxon>
        <taxon>Bacillota</taxon>
        <taxon>Bacilli</taxon>
        <taxon>Bacillales</taxon>
        <taxon>Bacillaceae</taxon>
        <taxon>Paenalkalicoccus</taxon>
    </lineage>
</organism>
<keyword evidence="2 5" id="KW-0560">Oxidoreductase</keyword>
<accession>A0A859FH43</accession>
<dbReference type="Pfam" id="PF03807">
    <property type="entry name" value="F420_oxidored"/>
    <property type="match status" value="1"/>
</dbReference>
<dbReference type="GO" id="GO:0005737">
    <property type="term" value="C:cytoplasm"/>
    <property type="evidence" value="ECO:0007669"/>
    <property type="project" value="UniProtKB-SubCell"/>
</dbReference>
<dbReference type="AlphaFoldDB" id="A0A859FH43"/>
<keyword evidence="9" id="KW-1185">Reference proteome</keyword>
<dbReference type="KEGG" id="psua:FLK61_36275"/>
<dbReference type="EC" id="1.5.1.2" evidence="2 3"/>
<feature type="domain" description="Pyrroline-5-carboxylate reductase catalytic N-terminal" evidence="6">
    <location>
        <begin position="7"/>
        <end position="101"/>
    </location>
</feature>
<feature type="domain" description="Pyrroline-5-carboxylate reductase dimerisation" evidence="7">
    <location>
        <begin position="166"/>
        <end position="265"/>
    </location>
</feature>
<dbReference type="GO" id="GO:0055129">
    <property type="term" value="P:L-proline biosynthetic process"/>
    <property type="evidence" value="ECO:0007669"/>
    <property type="project" value="UniProtKB-UniRule"/>
</dbReference>
<dbReference type="UniPathway" id="UPA00098">
    <property type="reaction ID" value="UER00361"/>
</dbReference>
<evidence type="ECO:0000259" key="6">
    <source>
        <dbReference type="Pfam" id="PF03807"/>
    </source>
</evidence>
<proteinExistence type="inferred from homology"/>
<dbReference type="InterPro" id="IPR000304">
    <property type="entry name" value="Pyrroline-COOH_reductase"/>
</dbReference>
<keyword evidence="2 4" id="KW-0521">NADP</keyword>